<evidence type="ECO:0000259" key="2">
    <source>
        <dbReference type="PROSITE" id="PS50943"/>
    </source>
</evidence>
<dbReference type="Gene3D" id="1.10.260.40">
    <property type="entry name" value="lambda repressor-like DNA-binding domains"/>
    <property type="match status" value="1"/>
</dbReference>
<dbReference type="RefSeq" id="WP_108431328.1">
    <property type="nucleotide sequence ID" value="NZ_CP026947.1"/>
</dbReference>
<evidence type="ECO:0000313" key="4">
    <source>
        <dbReference type="Proteomes" id="UP000244989"/>
    </source>
</evidence>
<dbReference type="Pfam" id="PF13443">
    <property type="entry name" value="HTH_26"/>
    <property type="match status" value="1"/>
</dbReference>
<protein>
    <submittedName>
        <fullName evidence="3">Addiction module antidote protein, HigA family</fullName>
    </submittedName>
</protein>
<dbReference type="PANTHER" id="PTHR36924">
    <property type="entry name" value="ANTITOXIN HIGA-1"/>
    <property type="match status" value="1"/>
</dbReference>
<keyword evidence="1" id="KW-0238">DNA-binding</keyword>
<dbReference type="CDD" id="cd00093">
    <property type="entry name" value="HTH_XRE"/>
    <property type="match status" value="1"/>
</dbReference>
<reference evidence="4" key="1">
    <citation type="submission" date="2018-04" db="EMBL/GenBank/DDBJ databases">
        <authorList>
            <person name="Liu S."/>
            <person name="Wang Z."/>
            <person name="Li J."/>
        </authorList>
    </citation>
    <scope>NUCLEOTIDE SEQUENCE [LARGE SCALE GENOMIC DNA]</scope>
    <source>
        <strain evidence="4">2189</strain>
    </source>
</reference>
<evidence type="ECO:0000256" key="1">
    <source>
        <dbReference type="ARBA" id="ARBA00023125"/>
    </source>
</evidence>
<evidence type="ECO:0000313" key="3">
    <source>
        <dbReference type="EMBL" id="PWC01146.1"/>
    </source>
</evidence>
<dbReference type="KEGG" id="cyz:C3B44_04485"/>
<keyword evidence="4" id="KW-1185">Reference proteome</keyword>
<dbReference type="InterPro" id="IPR013430">
    <property type="entry name" value="Toxin_antidote_HigA"/>
</dbReference>
<name>A0A2U1T560_9CORY</name>
<dbReference type="InterPro" id="IPR010982">
    <property type="entry name" value="Lambda_DNA-bd_dom_sf"/>
</dbReference>
<dbReference type="NCBIfam" id="TIGR02607">
    <property type="entry name" value="antidote_HigA"/>
    <property type="match status" value="1"/>
</dbReference>
<organism evidence="3 4">
    <name type="scientific">Corynebacterium yudongzhengii</name>
    <dbReference type="NCBI Taxonomy" id="2080740"/>
    <lineage>
        <taxon>Bacteria</taxon>
        <taxon>Bacillati</taxon>
        <taxon>Actinomycetota</taxon>
        <taxon>Actinomycetes</taxon>
        <taxon>Mycobacteriales</taxon>
        <taxon>Corynebacteriaceae</taxon>
        <taxon>Corynebacterium</taxon>
    </lineage>
</organism>
<dbReference type="GO" id="GO:0003677">
    <property type="term" value="F:DNA binding"/>
    <property type="evidence" value="ECO:0007669"/>
    <property type="project" value="UniProtKB-KW"/>
</dbReference>
<sequence>MSNSPMNTGDGVTTPIHPGEVLEKDFLRPFHLTSADLASATGVSLEKVEALLNGTVGITADTALRFARYFGTTAEFWMSLQFRFDLIREQQMIDSDLQSITPLRPA</sequence>
<dbReference type="PANTHER" id="PTHR36924:SF1">
    <property type="entry name" value="ANTITOXIN HIGA-1"/>
    <property type="match status" value="1"/>
</dbReference>
<gene>
    <name evidence="3" type="primary">higA</name>
    <name evidence="3" type="ORF">DF222_08735</name>
</gene>
<dbReference type="AlphaFoldDB" id="A0A2U1T560"/>
<accession>A0A2U1T560</accession>
<dbReference type="OrthoDB" id="3174593at2"/>
<dbReference type="SUPFAM" id="SSF47413">
    <property type="entry name" value="lambda repressor-like DNA-binding domains"/>
    <property type="match status" value="1"/>
</dbReference>
<comment type="caution">
    <text evidence="3">The sequence shown here is derived from an EMBL/GenBank/DDBJ whole genome shotgun (WGS) entry which is preliminary data.</text>
</comment>
<dbReference type="PROSITE" id="PS50943">
    <property type="entry name" value="HTH_CROC1"/>
    <property type="match status" value="1"/>
</dbReference>
<feature type="domain" description="HTH cro/C1-type" evidence="2">
    <location>
        <begin position="32"/>
        <end position="77"/>
    </location>
</feature>
<dbReference type="InterPro" id="IPR001387">
    <property type="entry name" value="Cro/C1-type_HTH"/>
</dbReference>
<dbReference type="EMBL" id="QEEZ01000017">
    <property type="protein sequence ID" value="PWC01146.1"/>
    <property type="molecule type" value="Genomic_DNA"/>
</dbReference>
<proteinExistence type="predicted"/>
<dbReference type="Proteomes" id="UP000244989">
    <property type="component" value="Unassembled WGS sequence"/>
</dbReference>